<dbReference type="Gene3D" id="2.30.38.10">
    <property type="entry name" value="Luciferase, Domain 3"/>
    <property type="match status" value="1"/>
</dbReference>
<organism evidence="3 4">
    <name type="scientific">Rhynchosporium secalis</name>
    <name type="common">Barley scald fungus</name>
    <dbReference type="NCBI Taxonomy" id="38038"/>
    <lineage>
        <taxon>Eukaryota</taxon>
        <taxon>Fungi</taxon>
        <taxon>Dikarya</taxon>
        <taxon>Ascomycota</taxon>
        <taxon>Pezizomycotina</taxon>
        <taxon>Leotiomycetes</taxon>
        <taxon>Helotiales</taxon>
        <taxon>Ploettnerulaceae</taxon>
        <taxon>Rhynchosporium</taxon>
    </lineage>
</organism>
<dbReference type="EMBL" id="FJVC01000669">
    <property type="protein sequence ID" value="CZT53049.1"/>
    <property type="molecule type" value="Genomic_DNA"/>
</dbReference>
<comment type="similarity">
    <text evidence="1">Belongs to the ATP-dependent AMP-binding enzyme family.</text>
</comment>
<dbReference type="GO" id="GO:0016405">
    <property type="term" value="F:CoA-ligase activity"/>
    <property type="evidence" value="ECO:0007669"/>
    <property type="project" value="TreeGrafter"/>
</dbReference>
<keyword evidence="4" id="KW-1185">Reference proteome</keyword>
<gene>
    <name evidence="3" type="ORF">RSE6_14483</name>
</gene>
<keyword evidence="2" id="KW-0436">Ligase</keyword>
<dbReference type="PANTHER" id="PTHR24096">
    <property type="entry name" value="LONG-CHAIN-FATTY-ACID--COA LIGASE"/>
    <property type="match status" value="1"/>
</dbReference>
<evidence type="ECO:0000256" key="2">
    <source>
        <dbReference type="ARBA" id="ARBA00022598"/>
    </source>
</evidence>
<dbReference type="Gene3D" id="3.40.50.980">
    <property type="match status" value="1"/>
</dbReference>
<dbReference type="Proteomes" id="UP000177625">
    <property type="component" value="Unassembled WGS sequence"/>
</dbReference>
<dbReference type="AlphaFoldDB" id="A0A1E1MVF1"/>
<reference evidence="4" key="1">
    <citation type="submission" date="2016-03" db="EMBL/GenBank/DDBJ databases">
        <authorList>
            <person name="Guldener U."/>
        </authorList>
    </citation>
    <scope>NUCLEOTIDE SEQUENCE [LARGE SCALE GENOMIC DNA]</scope>
</reference>
<dbReference type="PANTHER" id="PTHR24096:SF149">
    <property type="entry name" value="AMP-BINDING DOMAIN-CONTAINING PROTEIN-RELATED"/>
    <property type="match status" value="1"/>
</dbReference>
<sequence>MADEVNRYKRGTLHEVKGTAISVLLHVSVARPVSCSTPTTALYTSNLRLLYGTNVVSSWYPITALSLNIYSLSQLSKLNTKTFRPPNFLSYQFASTSYLDISRSQISVTGVVRTLVLPFVVGAEVVILPQFTMEGLVSTIERYKIAEGQVVPPITIRLVNNPIVQAYDLSCNKRIASSAAPIKVSLPSIPASNPSQDFVKRAGREMNPTHKLSKGPRIFLGYLDNPTATSSAFDSGRFSRTCDTESLNAKGCIVIHDSIKEILRVKGVQLVPDKLEGLLQGHEMVEDLRCDGFRMIMLVKDPLPYSLERSERKR</sequence>
<dbReference type="SUPFAM" id="SSF56801">
    <property type="entry name" value="Acetyl-CoA synthetase-like"/>
    <property type="match status" value="1"/>
</dbReference>
<name>A0A1E1MVF1_RHYSE</name>
<proteinExistence type="inferred from homology"/>
<accession>A0A1E1MVF1</accession>
<evidence type="ECO:0000313" key="4">
    <source>
        <dbReference type="Proteomes" id="UP000177625"/>
    </source>
</evidence>
<protein>
    <submittedName>
        <fullName evidence="3">Uncharacterized protein</fullName>
    </submittedName>
</protein>
<evidence type="ECO:0000313" key="3">
    <source>
        <dbReference type="EMBL" id="CZT53049.1"/>
    </source>
</evidence>
<evidence type="ECO:0000256" key="1">
    <source>
        <dbReference type="ARBA" id="ARBA00006432"/>
    </source>
</evidence>